<protein>
    <submittedName>
        <fullName evidence="2">Uncharacterized protein</fullName>
    </submittedName>
</protein>
<evidence type="ECO:0000313" key="2">
    <source>
        <dbReference type="EMBL" id="MCD7453038.1"/>
    </source>
</evidence>
<gene>
    <name evidence="2" type="ORF">HAX54_019401</name>
</gene>
<dbReference type="EMBL" id="JACEIK010000236">
    <property type="protein sequence ID" value="MCD7453038.1"/>
    <property type="molecule type" value="Genomic_DNA"/>
</dbReference>
<feature type="compositionally biased region" description="Basic and acidic residues" evidence="1">
    <location>
        <begin position="40"/>
        <end position="64"/>
    </location>
</feature>
<evidence type="ECO:0000313" key="3">
    <source>
        <dbReference type="Proteomes" id="UP000823775"/>
    </source>
</evidence>
<name>A0ABS8S1Y4_DATST</name>
<sequence length="107" mass="12560">MGLAGCLLEKKMKRRGRSGGWRGEVLRRERRMGWCGVNGDDEKRCSSGGEGKRNGEKERERGEKRSAAWLPCSGSLVGREEELRRRHSWWWSLPEVVTGERRERRWF</sequence>
<dbReference type="Proteomes" id="UP000823775">
    <property type="component" value="Unassembled WGS sequence"/>
</dbReference>
<proteinExistence type="predicted"/>
<feature type="region of interest" description="Disordered" evidence="1">
    <location>
        <begin position="39"/>
        <end position="64"/>
    </location>
</feature>
<organism evidence="2 3">
    <name type="scientific">Datura stramonium</name>
    <name type="common">Jimsonweed</name>
    <name type="synonym">Common thornapple</name>
    <dbReference type="NCBI Taxonomy" id="4076"/>
    <lineage>
        <taxon>Eukaryota</taxon>
        <taxon>Viridiplantae</taxon>
        <taxon>Streptophyta</taxon>
        <taxon>Embryophyta</taxon>
        <taxon>Tracheophyta</taxon>
        <taxon>Spermatophyta</taxon>
        <taxon>Magnoliopsida</taxon>
        <taxon>eudicotyledons</taxon>
        <taxon>Gunneridae</taxon>
        <taxon>Pentapetalae</taxon>
        <taxon>asterids</taxon>
        <taxon>lamiids</taxon>
        <taxon>Solanales</taxon>
        <taxon>Solanaceae</taxon>
        <taxon>Solanoideae</taxon>
        <taxon>Datureae</taxon>
        <taxon>Datura</taxon>
    </lineage>
</organism>
<comment type="caution">
    <text evidence="2">The sequence shown here is derived from an EMBL/GenBank/DDBJ whole genome shotgun (WGS) entry which is preliminary data.</text>
</comment>
<accession>A0ABS8S1Y4</accession>
<evidence type="ECO:0000256" key="1">
    <source>
        <dbReference type="SAM" id="MobiDB-lite"/>
    </source>
</evidence>
<reference evidence="2 3" key="1">
    <citation type="journal article" date="2021" name="BMC Genomics">
        <title>Datura genome reveals duplications of psychoactive alkaloid biosynthetic genes and high mutation rate following tissue culture.</title>
        <authorList>
            <person name="Rajewski A."/>
            <person name="Carter-House D."/>
            <person name="Stajich J."/>
            <person name="Litt A."/>
        </authorList>
    </citation>
    <scope>NUCLEOTIDE SEQUENCE [LARGE SCALE GENOMIC DNA]</scope>
    <source>
        <strain evidence="2">AR-01</strain>
    </source>
</reference>
<keyword evidence="3" id="KW-1185">Reference proteome</keyword>